<dbReference type="EMBL" id="LAZR01002110">
    <property type="protein sequence ID" value="KKN34361.1"/>
    <property type="molecule type" value="Genomic_DNA"/>
</dbReference>
<organism evidence="2">
    <name type="scientific">marine sediment metagenome</name>
    <dbReference type="NCBI Taxonomy" id="412755"/>
    <lineage>
        <taxon>unclassified sequences</taxon>
        <taxon>metagenomes</taxon>
        <taxon>ecological metagenomes</taxon>
    </lineage>
</organism>
<feature type="domain" description="Rhamnogalacturonase A/B/Epimerase-like pectate lyase" evidence="1">
    <location>
        <begin position="288"/>
        <end position="483"/>
    </location>
</feature>
<dbReference type="Gene3D" id="2.160.20.10">
    <property type="entry name" value="Single-stranded right-handed beta-helix, Pectin lyase-like"/>
    <property type="match status" value="1"/>
</dbReference>
<dbReference type="AlphaFoldDB" id="A0A0F9SBK4"/>
<comment type="caution">
    <text evidence="2">The sequence shown here is derived from an EMBL/GenBank/DDBJ whole genome shotgun (WGS) entry which is preliminary data.</text>
</comment>
<dbReference type="InterPro" id="IPR011050">
    <property type="entry name" value="Pectin_lyase_fold/virulence"/>
</dbReference>
<protein>
    <recommendedName>
        <fullName evidence="1">Rhamnogalacturonase A/B/Epimerase-like pectate lyase domain-containing protein</fullName>
    </recommendedName>
</protein>
<gene>
    <name evidence="2" type="ORF">LCGC14_0794520</name>
</gene>
<name>A0A0F9SBK4_9ZZZZ</name>
<evidence type="ECO:0000259" key="1">
    <source>
        <dbReference type="Pfam" id="PF12708"/>
    </source>
</evidence>
<accession>A0A0F9SBK4</accession>
<dbReference type="InterPro" id="IPR024535">
    <property type="entry name" value="RHGA/B-epi-like_pectate_lyase"/>
</dbReference>
<reference evidence="2" key="1">
    <citation type="journal article" date="2015" name="Nature">
        <title>Complex archaea that bridge the gap between prokaryotes and eukaryotes.</title>
        <authorList>
            <person name="Spang A."/>
            <person name="Saw J.H."/>
            <person name="Jorgensen S.L."/>
            <person name="Zaremba-Niedzwiedzka K."/>
            <person name="Martijn J."/>
            <person name="Lind A.E."/>
            <person name="van Eijk R."/>
            <person name="Schleper C."/>
            <person name="Guy L."/>
            <person name="Ettema T.J."/>
        </authorList>
    </citation>
    <scope>NUCLEOTIDE SEQUENCE</scope>
</reference>
<sequence length="865" mass="89326">MPAPIIGVWSWTDGPAVAVTASWVTPLVRDSLRNTQMFLVGGLMIFRKVLGTLALLVLAPLIAEGQTKTTITGNIQDVTGIAATSGTVEFKIKPSSSSILYFVSGVGVVAPQVANCGIDGSGDIKNLALTGACQVWGNDLISPGNTTYDVSFLPNGTRTNRIRSLLISGSTYNLANPTFAPNVKLSPQRVTVRAGRVEANLVPAADGVFNLGANDKRYANAYLDSLFITNDLTFTDLNVTGVVGSNLIPDATGRDLGSTSARWDAFLETVTIGILNNVREVDGNKFTTIQAAITDACASGAPVYVPAGTYTLTTGLTACDNLRLYGAGAGSTIIQAGANIDLLNDDGTQMDNIEIAGFTFDGQKGTWTGAAIRFDQGTATNVFIHDSEFLDIARAGINIVGANNTDIVIHGNKFNNIGTDQNDTAPGNAPIFLDGVTRGTITGNTINSTPWAGIRVASFNATNGITIIGNAIQNSSYGIAATGILFTNLVISGNSIEESTAANPKNGIDAGGVVGFSITGNTVTATTNNFGSGINTDGASNGSVVGNIVTGAFSSGIQVGANTFTATSDVVVTANIVEGHTRGITDFGTTGTVTRLSVYGNIARANTTDYLLTFATGFQGVAIGPLPASAGPGLRMSNGGTISYRNNADDADIQAIVVASDDLVRIGNDVDSAGVRIHHGTTDVLRTTSTGAAVTSGSSFTVAVTNPLEGELSNAPRWIMKVVDHTDMVAAATADDFVLWTLPANTEIRDVYATVVTAWEAVVGLSAAVCSVGTAAGPANGLTLDDDFFATGTRYELHDATATGGKGSQLFDTTDKFAPFMLLAGGDIEIQCDLTGDDHADTNAGQARIYILVSQPLGNTTVEAN</sequence>
<dbReference type="InterPro" id="IPR006626">
    <property type="entry name" value="PbH1"/>
</dbReference>
<evidence type="ECO:0000313" key="2">
    <source>
        <dbReference type="EMBL" id="KKN34361.1"/>
    </source>
</evidence>
<dbReference type="Pfam" id="PF12708">
    <property type="entry name" value="Pect-lyase_RHGA_epim"/>
    <property type="match status" value="1"/>
</dbReference>
<dbReference type="SUPFAM" id="SSF51126">
    <property type="entry name" value="Pectin lyase-like"/>
    <property type="match status" value="1"/>
</dbReference>
<proteinExistence type="predicted"/>
<dbReference type="InterPro" id="IPR012334">
    <property type="entry name" value="Pectin_lyas_fold"/>
</dbReference>
<dbReference type="SMART" id="SM00710">
    <property type="entry name" value="PbH1"/>
    <property type="match status" value="10"/>
</dbReference>